<dbReference type="Proteomes" id="UP000006666">
    <property type="component" value="Chromosome"/>
</dbReference>
<dbReference type="InterPro" id="IPR025962">
    <property type="entry name" value="SdpI/YhfL"/>
</dbReference>
<dbReference type="Pfam" id="PF13630">
    <property type="entry name" value="SdpI"/>
    <property type="match status" value="1"/>
</dbReference>
<reference evidence="2 3" key="1">
    <citation type="journal article" date="2009" name="Stand. Genomic Sci.">
        <title>Complete genome sequence of Kytococcus sedentarius type strain (541).</title>
        <authorList>
            <person name="Sims D."/>
            <person name="Brettin T."/>
            <person name="Detter J.C."/>
            <person name="Han C."/>
            <person name="Lapidus A."/>
            <person name="Copeland A."/>
            <person name="Glavina Del Rio T."/>
            <person name="Nolan M."/>
            <person name="Chen F."/>
            <person name="Lucas S."/>
            <person name="Tice H."/>
            <person name="Cheng J.F."/>
            <person name="Bruce D."/>
            <person name="Goodwin L."/>
            <person name="Pitluck S."/>
            <person name="Ovchinnikova G."/>
            <person name="Pati A."/>
            <person name="Ivanova N."/>
            <person name="Mavrommatis K."/>
            <person name="Chen A."/>
            <person name="Palaniappan K."/>
            <person name="D'haeseleer P."/>
            <person name="Chain P."/>
            <person name="Bristow J."/>
            <person name="Eisen J.A."/>
            <person name="Markowitz V."/>
            <person name="Hugenholtz P."/>
            <person name="Schneider S."/>
            <person name="Goker M."/>
            <person name="Pukall R."/>
            <person name="Kyrpides N.C."/>
            <person name="Klenk H.P."/>
        </authorList>
    </citation>
    <scope>NUCLEOTIDE SEQUENCE [LARGE SCALE GENOMIC DNA]</scope>
    <source>
        <strain evidence="3">ATCC 14392 / DSM 20547 / JCM 11482 / CCUG 33030 / NBRC 15357 / NCTC 11040 / CCM 314 / 541</strain>
    </source>
</reference>
<evidence type="ECO:0000256" key="1">
    <source>
        <dbReference type="SAM" id="Phobius"/>
    </source>
</evidence>
<dbReference type="KEGG" id="kse:Ksed_10210"/>
<dbReference type="STRING" id="478801.Ksed_10210"/>
<dbReference type="RefSeq" id="WP_015779011.1">
    <property type="nucleotide sequence ID" value="NC_013169.1"/>
</dbReference>
<feature type="transmembrane region" description="Helical" evidence="1">
    <location>
        <begin position="6"/>
        <end position="25"/>
    </location>
</feature>
<name>C7NGF8_KYTSD</name>
<dbReference type="HOGENOM" id="CLU_2569392_0_0_11"/>
<keyword evidence="1" id="KW-0812">Transmembrane</keyword>
<organism evidence="2 3">
    <name type="scientific">Kytococcus sedentarius (strain ATCC 14392 / DSM 20547 / JCM 11482 / CCUG 33030 / NBRC 15357 / NCTC 11040 / CCM 314 / 541)</name>
    <name type="common">Micrococcus sedentarius</name>
    <dbReference type="NCBI Taxonomy" id="478801"/>
    <lineage>
        <taxon>Bacteria</taxon>
        <taxon>Bacillati</taxon>
        <taxon>Actinomycetota</taxon>
        <taxon>Actinomycetes</taxon>
        <taxon>Micrococcales</taxon>
        <taxon>Kytococcaceae</taxon>
        <taxon>Kytococcus</taxon>
    </lineage>
</organism>
<dbReference type="EMBL" id="CP001686">
    <property type="protein sequence ID" value="ACV06066.1"/>
    <property type="molecule type" value="Genomic_DNA"/>
</dbReference>
<dbReference type="AlphaFoldDB" id="C7NGF8"/>
<keyword evidence="1" id="KW-1133">Transmembrane helix</keyword>
<gene>
    <name evidence="2" type="ordered locus">Ksed_10210</name>
</gene>
<sequence>METAVEVGTTLLVMGVMAFTVWLRLPRNAERLGRSAWVGIRTPASGASDQAWVDVHRAFLPVAIGAVVVTWLAGPTCSSGS</sequence>
<protein>
    <recommendedName>
        <fullName evidence="4">SdpI/YhfL protein family</fullName>
    </recommendedName>
</protein>
<evidence type="ECO:0008006" key="4">
    <source>
        <dbReference type="Google" id="ProtNLM"/>
    </source>
</evidence>
<proteinExistence type="predicted"/>
<keyword evidence="1" id="KW-0472">Membrane</keyword>
<keyword evidence="3" id="KW-1185">Reference proteome</keyword>
<evidence type="ECO:0000313" key="2">
    <source>
        <dbReference type="EMBL" id="ACV06066.1"/>
    </source>
</evidence>
<evidence type="ECO:0000313" key="3">
    <source>
        <dbReference type="Proteomes" id="UP000006666"/>
    </source>
</evidence>
<accession>C7NGF8</accession>